<dbReference type="SMART" id="SM00355">
    <property type="entry name" value="ZnF_C2H2"/>
    <property type="match status" value="4"/>
</dbReference>
<dbReference type="Pfam" id="PF00096">
    <property type="entry name" value="zf-C2H2"/>
    <property type="match status" value="3"/>
</dbReference>
<dbReference type="OrthoDB" id="654211at2759"/>
<dbReference type="FunFam" id="3.30.160.60:FF:000072">
    <property type="entry name" value="zinc finger protein 143 isoform X1"/>
    <property type="match status" value="1"/>
</dbReference>
<keyword evidence="9" id="KW-1185">Reference proteome</keyword>
<keyword evidence="1" id="KW-0479">Metal-binding</keyword>
<feature type="domain" description="C2H2-type" evidence="7">
    <location>
        <begin position="49"/>
        <end position="78"/>
    </location>
</feature>
<dbReference type="SUPFAM" id="SSF57667">
    <property type="entry name" value="beta-beta-alpha zinc fingers"/>
    <property type="match status" value="2"/>
</dbReference>
<name>A0A9W8L9Y2_9FUNG</name>
<dbReference type="Proteomes" id="UP001140011">
    <property type="component" value="Unassembled WGS sequence"/>
</dbReference>
<dbReference type="AlphaFoldDB" id="A0A9W8L9Y2"/>
<evidence type="ECO:0000256" key="3">
    <source>
        <dbReference type="ARBA" id="ARBA00022771"/>
    </source>
</evidence>
<evidence type="ECO:0000259" key="7">
    <source>
        <dbReference type="PROSITE" id="PS50157"/>
    </source>
</evidence>
<feature type="domain" description="C2H2-type" evidence="7">
    <location>
        <begin position="109"/>
        <end position="133"/>
    </location>
</feature>
<feature type="domain" description="C2H2-type" evidence="7">
    <location>
        <begin position="19"/>
        <end position="48"/>
    </location>
</feature>
<keyword evidence="3 5" id="KW-0863">Zinc-finger</keyword>
<feature type="region of interest" description="Disordered" evidence="6">
    <location>
        <begin position="219"/>
        <end position="264"/>
    </location>
</feature>
<evidence type="ECO:0000313" key="9">
    <source>
        <dbReference type="Proteomes" id="UP001140011"/>
    </source>
</evidence>
<reference evidence="8" key="1">
    <citation type="submission" date="2022-07" db="EMBL/GenBank/DDBJ databases">
        <title>Phylogenomic reconstructions and comparative analyses of Kickxellomycotina fungi.</title>
        <authorList>
            <person name="Reynolds N.K."/>
            <person name="Stajich J.E."/>
            <person name="Barry K."/>
            <person name="Grigoriev I.V."/>
            <person name="Crous P."/>
            <person name="Smith M.E."/>
        </authorList>
    </citation>
    <scope>NUCLEOTIDE SEQUENCE</scope>
    <source>
        <strain evidence="8">BCRC 34297</strain>
    </source>
</reference>
<dbReference type="InterPro" id="IPR013087">
    <property type="entry name" value="Znf_C2H2_type"/>
</dbReference>
<dbReference type="GO" id="GO:0008270">
    <property type="term" value="F:zinc ion binding"/>
    <property type="evidence" value="ECO:0007669"/>
    <property type="project" value="UniProtKB-KW"/>
</dbReference>
<feature type="domain" description="C2H2-type" evidence="7">
    <location>
        <begin position="79"/>
        <end position="108"/>
    </location>
</feature>
<dbReference type="GO" id="GO:0000981">
    <property type="term" value="F:DNA-binding transcription factor activity, RNA polymerase II-specific"/>
    <property type="evidence" value="ECO:0007669"/>
    <property type="project" value="TreeGrafter"/>
</dbReference>
<keyword evidence="4" id="KW-0862">Zinc</keyword>
<dbReference type="PANTHER" id="PTHR23235">
    <property type="entry name" value="KRUEPPEL-LIKE TRANSCRIPTION FACTOR"/>
    <property type="match status" value="1"/>
</dbReference>
<dbReference type="PROSITE" id="PS00028">
    <property type="entry name" value="ZINC_FINGER_C2H2_1"/>
    <property type="match status" value="4"/>
</dbReference>
<dbReference type="EMBL" id="JANBUH010000553">
    <property type="protein sequence ID" value="KAJ2750479.1"/>
    <property type="molecule type" value="Genomic_DNA"/>
</dbReference>
<dbReference type="InterPro" id="IPR036236">
    <property type="entry name" value="Znf_C2H2_sf"/>
</dbReference>
<gene>
    <name evidence="8" type="ORF">GGI19_005086</name>
</gene>
<organism evidence="8 9">
    <name type="scientific">Coemansia pectinata</name>
    <dbReference type="NCBI Taxonomy" id="1052879"/>
    <lineage>
        <taxon>Eukaryota</taxon>
        <taxon>Fungi</taxon>
        <taxon>Fungi incertae sedis</taxon>
        <taxon>Zoopagomycota</taxon>
        <taxon>Kickxellomycotina</taxon>
        <taxon>Kickxellomycetes</taxon>
        <taxon>Kickxellales</taxon>
        <taxon>Kickxellaceae</taxon>
        <taxon>Coemansia</taxon>
    </lineage>
</organism>
<dbReference type="Gene3D" id="3.30.160.60">
    <property type="entry name" value="Classic Zinc Finger"/>
    <property type="match status" value="4"/>
</dbReference>
<feature type="region of interest" description="Disordered" evidence="6">
    <location>
        <begin position="299"/>
        <end position="328"/>
    </location>
</feature>
<feature type="compositionally biased region" description="Polar residues" evidence="6">
    <location>
        <begin position="219"/>
        <end position="231"/>
    </location>
</feature>
<evidence type="ECO:0000256" key="1">
    <source>
        <dbReference type="ARBA" id="ARBA00022723"/>
    </source>
</evidence>
<protein>
    <recommendedName>
        <fullName evidence="7">C2H2-type domain-containing protein</fullName>
    </recommendedName>
</protein>
<dbReference type="PROSITE" id="PS50157">
    <property type="entry name" value="ZINC_FINGER_C2H2_2"/>
    <property type="match status" value="4"/>
</dbReference>
<evidence type="ECO:0000256" key="4">
    <source>
        <dbReference type="ARBA" id="ARBA00022833"/>
    </source>
</evidence>
<accession>A0A9W8L9Y2</accession>
<comment type="caution">
    <text evidence="8">The sequence shown here is derived from an EMBL/GenBank/DDBJ whole genome shotgun (WGS) entry which is preliminary data.</text>
</comment>
<evidence type="ECO:0000256" key="5">
    <source>
        <dbReference type="PROSITE-ProRule" id="PRU00042"/>
    </source>
</evidence>
<keyword evidence="2" id="KW-0677">Repeat</keyword>
<dbReference type="PANTHER" id="PTHR23235:SF120">
    <property type="entry name" value="KRUPPEL-LIKE FACTOR 15"/>
    <property type="match status" value="1"/>
</dbReference>
<dbReference type="FunFam" id="3.30.160.60:FF:002343">
    <property type="entry name" value="Zinc finger protein 33A"/>
    <property type="match status" value="2"/>
</dbReference>
<proteinExistence type="predicted"/>
<evidence type="ECO:0000256" key="6">
    <source>
        <dbReference type="SAM" id="MobiDB-lite"/>
    </source>
</evidence>
<sequence>MDIREITDASQLSDKQRANHCSWDGCGKGFTRKSDLKRHYRIHTNEKPYACYHAECGKRFVQKSALTVHLRTHSGEKPHGCKEPNCGKRFSDSSSLARHRHTHSGKRTYLCSFDRCNKKFCTKSALNSHHRDHRSTIQNEPPTPKLLPVSSGCSLSPPELKLEHNICHGDSAFPRLRVAECPSTRPYYAYILAPVHGRWGDDALANILRGPLQYPTSMCRSNRSDTMSSLGSAAGLHTPPLKHDSRQDSDSPSPQPSPVMLPAGPDYLGVLSKAASAQLPLPTATCSATPIRLPNLAGVQRQSTQAPSMPGWSHSGLESPTNMRFAPY</sequence>
<evidence type="ECO:0000313" key="8">
    <source>
        <dbReference type="EMBL" id="KAJ2750479.1"/>
    </source>
</evidence>
<dbReference type="GO" id="GO:0000978">
    <property type="term" value="F:RNA polymerase II cis-regulatory region sequence-specific DNA binding"/>
    <property type="evidence" value="ECO:0007669"/>
    <property type="project" value="UniProtKB-ARBA"/>
</dbReference>
<evidence type="ECO:0000256" key="2">
    <source>
        <dbReference type="ARBA" id="ARBA00022737"/>
    </source>
</evidence>